<dbReference type="InterPro" id="IPR035952">
    <property type="entry name" value="Rhomboid-like_sf"/>
</dbReference>
<evidence type="ECO:0000313" key="10">
    <source>
        <dbReference type="Proteomes" id="UP000198534"/>
    </source>
</evidence>
<dbReference type="SUPFAM" id="SSF144091">
    <property type="entry name" value="Rhomboid-like"/>
    <property type="match status" value="1"/>
</dbReference>
<dbReference type="STRING" id="1048340.SAMN05444487_105105"/>
<dbReference type="Gene3D" id="1.20.1540.10">
    <property type="entry name" value="Rhomboid-like"/>
    <property type="match status" value="1"/>
</dbReference>
<keyword evidence="5 7" id="KW-1133">Transmembrane helix</keyword>
<dbReference type="PANTHER" id="PTHR43731:SF14">
    <property type="entry name" value="PRESENILIN-ASSOCIATED RHOMBOID-LIKE PROTEIN, MITOCHONDRIAL"/>
    <property type="match status" value="1"/>
</dbReference>
<dbReference type="GO" id="GO:0006508">
    <property type="term" value="P:proteolysis"/>
    <property type="evidence" value="ECO:0007669"/>
    <property type="project" value="UniProtKB-KW"/>
</dbReference>
<evidence type="ECO:0000256" key="6">
    <source>
        <dbReference type="ARBA" id="ARBA00023136"/>
    </source>
</evidence>
<dbReference type="Proteomes" id="UP000198534">
    <property type="component" value="Unassembled WGS sequence"/>
</dbReference>
<feature type="transmembrane region" description="Helical" evidence="7">
    <location>
        <begin position="156"/>
        <end position="172"/>
    </location>
</feature>
<feature type="transmembrane region" description="Helical" evidence="7">
    <location>
        <begin position="121"/>
        <end position="144"/>
    </location>
</feature>
<reference evidence="9 10" key="1">
    <citation type="submission" date="2016-10" db="EMBL/GenBank/DDBJ databases">
        <authorList>
            <person name="de Groot N.N."/>
        </authorList>
    </citation>
    <scope>NUCLEOTIDE SEQUENCE [LARGE SCALE GENOMIC DNA]</scope>
    <source>
        <strain evidence="9 10">DSM 45610</strain>
    </source>
</reference>
<accession>A0A1H2VH01</accession>
<dbReference type="GO" id="GO:0004252">
    <property type="term" value="F:serine-type endopeptidase activity"/>
    <property type="evidence" value="ECO:0007669"/>
    <property type="project" value="InterPro"/>
</dbReference>
<evidence type="ECO:0000256" key="4">
    <source>
        <dbReference type="ARBA" id="ARBA00022801"/>
    </source>
</evidence>
<gene>
    <name evidence="9" type="ORF">SAMN05444487_105105</name>
</gene>
<feature type="transmembrane region" description="Helical" evidence="7">
    <location>
        <begin position="12"/>
        <end position="33"/>
    </location>
</feature>
<evidence type="ECO:0000313" key="9">
    <source>
        <dbReference type="EMBL" id="SDW67603.1"/>
    </source>
</evidence>
<feature type="transmembrane region" description="Helical" evidence="7">
    <location>
        <begin position="98"/>
        <end position="115"/>
    </location>
</feature>
<evidence type="ECO:0000256" key="1">
    <source>
        <dbReference type="ARBA" id="ARBA00004141"/>
    </source>
</evidence>
<keyword evidence="9" id="KW-0645">Protease</keyword>
<organism evidence="9 10">
    <name type="scientific">Marininema mesophilum</name>
    <dbReference type="NCBI Taxonomy" id="1048340"/>
    <lineage>
        <taxon>Bacteria</taxon>
        <taxon>Bacillati</taxon>
        <taxon>Bacillota</taxon>
        <taxon>Bacilli</taxon>
        <taxon>Bacillales</taxon>
        <taxon>Thermoactinomycetaceae</taxon>
        <taxon>Marininema</taxon>
    </lineage>
</organism>
<comment type="similarity">
    <text evidence="2">Belongs to the peptidase S54 family.</text>
</comment>
<keyword evidence="6 7" id="KW-0472">Membrane</keyword>
<sequence length="207" mass="23111">MFNHTQLPLRRFRSYFPIVTGILLVQSVVYLLMTFNGGSTDADTLIRFGALEKSFLIQGEWWRLITPIFIHIGLAHFIFNSFALYLLGPQLEWLFGKWRFFILYMVTGFAGNLASTTIEPIGIKAGASGAIFGLFGVYLYLFLFRRGSMDQETGKSILALVGANLILSVIVPNVDLTAHLGGLFTGMLLASTLLRGRHEKNKGELDK</sequence>
<dbReference type="AlphaFoldDB" id="A0A1H2VH01"/>
<dbReference type="Pfam" id="PF01694">
    <property type="entry name" value="Rhomboid"/>
    <property type="match status" value="1"/>
</dbReference>
<evidence type="ECO:0000256" key="3">
    <source>
        <dbReference type="ARBA" id="ARBA00022692"/>
    </source>
</evidence>
<comment type="subcellular location">
    <subcellularLocation>
        <location evidence="1">Membrane</location>
        <topology evidence="1">Multi-pass membrane protein</topology>
    </subcellularLocation>
</comment>
<protein>
    <submittedName>
        <fullName evidence="9">Rhomboid protease GluP</fullName>
    </submittedName>
</protein>
<feature type="transmembrane region" description="Helical" evidence="7">
    <location>
        <begin position="61"/>
        <end position="86"/>
    </location>
</feature>
<dbReference type="EMBL" id="FNNQ01000005">
    <property type="protein sequence ID" value="SDW67603.1"/>
    <property type="molecule type" value="Genomic_DNA"/>
</dbReference>
<dbReference type="InterPro" id="IPR022764">
    <property type="entry name" value="Peptidase_S54_rhomboid_dom"/>
</dbReference>
<evidence type="ECO:0000256" key="2">
    <source>
        <dbReference type="ARBA" id="ARBA00009045"/>
    </source>
</evidence>
<evidence type="ECO:0000259" key="8">
    <source>
        <dbReference type="Pfam" id="PF01694"/>
    </source>
</evidence>
<evidence type="ECO:0000256" key="5">
    <source>
        <dbReference type="ARBA" id="ARBA00022989"/>
    </source>
</evidence>
<dbReference type="InterPro" id="IPR050925">
    <property type="entry name" value="Rhomboid_protease_S54"/>
</dbReference>
<keyword evidence="3 7" id="KW-0812">Transmembrane</keyword>
<keyword evidence="4" id="KW-0378">Hydrolase</keyword>
<name>A0A1H2VH01_9BACL</name>
<dbReference type="PANTHER" id="PTHR43731">
    <property type="entry name" value="RHOMBOID PROTEASE"/>
    <property type="match status" value="1"/>
</dbReference>
<proteinExistence type="inferred from homology"/>
<keyword evidence="10" id="KW-1185">Reference proteome</keyword>
<dbReference type="RefSeq" id="WP_177167927.1">
    <property type="nucleotide sequence ID" value="NZ_FNNQ01000005.1"/>
</dbReference>
<evidence type="ECO:0000256" key="7">
    <source>
        <dbReference type="SAM" id="Phobius"/>
    </source>
</evidence>
<feature type="domain" description="Peptidase S54 rhomboid" evidence="8">
    <location>
        <begin position="59"/>
        <end position="195"/>
    </location>
</feature>
<dbReference type="GO" id="GO:0016020">
    <property type="term" value="C:membrane"/>
    <property type="evidence" value="ECO:0007669"/>
    <property type="project" value="UniProtKB-SubCell"/>
</dbReference>